<evidence type="ECO:0000313" key="1">
    <source>
        <dbReference type="EMBL" id="RZF58990.1"/>
    </source>
</evidence>
<name>A0A4Q6XGF8_9SPHI</name>
<comment type="caution">
    <text evidence="1">The sequence shown here is derived from an EMBL/GenBank/DDBJ whole genome shotgun (WGS) entry which is preliminary data.</text>
</comment>
<dbReference type="AlphaFoldDB" id="A0A4Q6XGF8"/>
<sequence>MLGLTFGFTACILTTLFVGCEDRDYPAGLSEYEHHYYIVYVPNNNSAMTVNSEQTTLLELPVQFYSEFERNYNAVATYEVSTGDLAETAVPAVRGEDFEVVDETGQVLNPVEGKYQLVFPNAKKAQAKIYLKLLNNTAATGRRSVNINLVDNIQEQFRVDIFSTAFRRTIQID</sequence>
<dbReference type="Proteomes" id="UP000292855">
    <property type="component" value="Unassembled WGS sequence"/>
</dbReference>
<protein>
    <recommendedName>
        <fullName evidence="3">DUF1735 domain-containing protein</fullName>
    </recommendedName>
</protein>
<reference evidence="1 2" key="1">
    <citation type="submission" date="2019-02" db="EMBL/GenBank/DDBJ databases">
        <authorList>
            <person name="Li Y."/>
        </authorList>
    </citation>
    <scope>NUCLEOTIDE SEQUENCE [LARGE SCALE GENOMIC DNA]</scope>
    <source>
        <strain evidence="1 2">30C10-4-7</strain>
    </source>
</reference>
<proteinExistence type="predicted"/>
<gene>
    <name evidence="1" type="ORF">EWE74_15255</name>
</gene>
<accession>A0A4Q6XGF8</accession>
<evidence type="ECO:0008006" key="3">
    <source>
        <dbReference type="Google" id="ProtNLM"/>
    </source>
</evidence>
<dbReference type="OrthoDB" id="996923at2"/>
<evidence type="ECO:0000313" key="2">
    <source>
        <dbReference type="Proteomes" id="UP000292855"/>
    </source>
</evidence>
<dbReference type="EMBL" id="SGIT01000003">
    <property type="protein sequence ID" value="RZF58990.1"/>
    <property type="molecule type" value="Genomic_DNA"/>
</dbReference>
<organism evidence="1 2">
    <name type="scientific">Sphingobacterium corticibacterium</name>
    <dbReference type="NCBI Taxonomy" id="2484746"/>
    <lineage>
        <taxon>Bacteria</taxon>
        <taxon>Pseudomonadati</taxon>
        <taxon>Bacteroidota</taxon>
        <taxon>Sphingobacteriia</taxon>
        <taxon>Sphingobacteriales</taxon>
        <taxon>Sphingobacteriaceae</taxon>
        <taxon>Sphingobacterium</taxon>
    </lineage>
</organism>
<keyword evidence="2" id="KW-1185">Reference proteome</keyword>